<sequence>MRTENGPDSHNWISLRTTPKQTRCHLQSSNSPRQEEVEVVPAKWVDDDVCRWPGGKVERGRKLAQRLADPTEDWPKYSAKLKGLFCNTIEPNEAEQEIVPGTSHLNLNPHSDRGDASSKYAKLTGDAIFTLFVVFRHNRGCLRRFRKQKQVLRQLQLMRLMIEQLSERIERAQPVQKSCGHEGKPALVKEAFTSLQDFEEFDEGASEVREQLNTSTQPSQDE</sequence>
<evidence type="ECO:0000313" key="2">
    <source>
        <dbReference type="Proteomes" id="UP000821845"/>
    </source>
</evidence>
<keyword evidence="2" id="KW-1185">Reference proteome</keyword>
<gene>
    <name evidence="1" type="ORF">HPB50_020772</name>
</gene>
<dbReference type="Proteomes" id="UP000821845">
    <property type="component" value="Chromosome 9"/>
</dbReference>
<proteinExistence type="predicted"/>
<reference evidence="1" key="1">
    <citation type="submission" date="2020-05" db="EMBL/GenBank/DDBJ databases">
        <title>Large-scale comparative analyses of tick genomes elucidate their genetic diversity and vector capacities.</title>
        <authorList>
            <person name="Jia N."/>
            <person name="Wang J."/>
            <person name="Shi W."/>
            <person name="Du L."/>
            <person name="Sun Y."/>
            <person name="Zhan W."/>
            <person name="Jiang J."/>
            <person name="Wang Q."/>
            <person name="Zhang B."/>
            <person name="Ji P."/>
            <person name="Sakyi L.B."/>
            <person name="Cui X."/>
            <person name="Yuan T."/>
            <person name="Jiang B."/>
            <person name="Yang W."/>
            <person name="Lam T.T.-Y."/>
            <person name="Chang Q."/>
            <person name="Ding S."/>
            <person name="Wang X."/>
            <person name="Zhu J."/>
            <person name="Ruan X."/>
            <person name="Zhao L."/>
            <person name="Wei J."/>
            <person name="Que T."/>
            <person name="Du C."/>
            <person name="Cheng J."/>
            <person name="Dai P."/>
            <person name="Han X."/>
            <person name="Huang E."/>
            <person name="Gao Y."/>
            <person name="Liu J."/>
            <person name="Shao H."/>
            <person name="Ye R."/>
            <person name="Li L."/>
            <person name="Wei W."/>
            <person name="Wang X."/>
            <person name="Wang C."/>
            <person name="Yang T."/>
            <person name="Huo Q."/>
            <person name="Li W."/>
            <person name="Guo W."/>
            <person name="Chen H."/>
            <person name="Zhou L."/>
            <person name="Ni X."/>
            <person name="Tian J."/>
            <person name="Zhou Y."/>
            <person name="Sheng Y."/>
            <person name="Liu T."/>
            <person name="Pan Y."/>
            <person name="Xia L."/>
            <person name="Li J."/>
            <person name="Zhao F."/>
            <person name="Cao W."/>
        </authorList>
    </citation>
    <scope>NUCLEOTIDE SEQUENCE</scope>
    <source>
        <strain evidence="1">Hyas-2018</strain>
    </source>
</reference>
<protein>
    <submittedName>
        <fullName evidence="1">Uncharacterized protein</fullName>
    </submittedName>
</protein>
<name>A0ACB7RKR9_HYAAI</name>
<accession>A0ACB7RKR9</accession>
<evidence type="ECO:0000313" key="1">
    <source>
        <dbReference type="EMBL" id="KAH6923048.1"/>
    </source>
</evidence>
<organism evidence="1 2">
    <name type="scientific">Hyalomma asiaticum</name>
    <name type="common">Tick</name>
    <dbReference type="NCBI Taxonomy" id="266040"/>
    <lineage>
        <taxon>Eukaryota</taxon>
        <taxon>Metazoa</taxon>
        <taxon>Ecdysozoa</taxon>
        <taxon>Arthropoda</taxon>
        <taxon>Chelicerata</taxon>
        <taxon>Arachnida</taxon>
        <taxon>Acari</taxon>
        <taxon>Parasitiformes</taxon>
        <taxon>Ixodida</taxon>
        <taxon>Ixodoidea</taxon>
        <taxon>Ixodidae</taxon>
        <taxon>Hyalomminae</taxon>
        <taxon>Hyalomma</taxon>
    </lineage>
</organism>
<comment type="caution">
    <text evidence="1">The sequence shown here is derived from an EMBL/GenBank/DDBJ whole genome shotgun (WGS) entry which is preliminary data.</text>
</comment>
<dbReference type="EMBL" id="CM023489">
    <property type="protein sequence ID" value="KAH6923048.1"/>
    <property type="molecule type" value="Genomic_DNA"/>
</dbReference>